<dbReference type="AlphaFoldDB" id="A0A556AMP7"/>
<dbReference type="Gene3D" id="3.40.50.10110">
    <property type="entry name" value="DNA polymerase III subunit chi"/>
    <property type="match status" value="1"/>
</dbReference>
<dbReference type="GO" id="GO:0003677">
    <property type="term" value="F:DNA binding"/>
    <property type="evidence" value="ECO:0007669"/>
    <property type="project" value="InterPro"/>
</dbReference>
<evidence type="ECO:0000313" key="1">
    <source>
        <dbReference type="EMBL" id="TSH94158.1"/>
    </source>
</evidence>
<keyword evidence="2" id="KW-1185">Reference proteome</keyword>
<organism evidence="1 2">
    <name type="scientific">Verticiella sediminum</name>
    <dbReference type="NCBI Taxonomy" id="1247510"/>
    <lineage>
        <taxon>Bacteria</taxon>
        <taxon>Pseudomonadati</taxon>
        <taxon>Pseudomonadota</taxon>
        <taxon>Betaproteobacteria</taxon>
        <taxon>Burkholderiales</taxon>
        <taxon>Alcaligenaceae</taxon>
        <taxon>Verticiella</taxon>
    </lineage>
</organism>
<sequence length="140" mass="15930">MADVHFSFNAPDRLLTACHLAAAHYREGGRLAVYCSDKRRLHAYNRLLWEYERGAFVPHLPAADPLAERTPIVLYDSPPPAEARIVLNLDDACVPEAQAYERILEVVGGGDAERERARRRWRDYQQAGHTIHRQDIANAE</sequence>
<dbReference type="InterPro" id="IPR036768">
    <property type="entry name" value="PolIII_chi_sf"/>
</dbReference>
<dbReference type="PANTHER" id="PTHR38767:SF1">
    <property type="entry name" value="DNA POLYMERASE III SUBUNIT CHI"/>
    <property type="match status" value="1"/>
</dbReference>
<dbReference type="SUPFAM" id="SSF102400">
    <property type="entry name" value="DNA polymerase III chi subunit"/>
    <property type="match status" value="1"/>
</dbReference>
<dbReference type="PANTHER" id="PTHR38767">
    <property type="entry name" value="DNA POLYMERASE III SUBUNIT CHI"/>
    <property type="match status" value="1"/>
</dbReference>
<protein>
    <submittedName>
        <fullName evidence="1">DNA polymerase III subunit chi</fullName>
    </submittedName>
</protein>
<accession>A0A556AMP7</accession>
<reference evidence="1 2" key="1">
    <citation type="submission" date="2019-07" db="EMBL/GenBank/DDBJ databases">
        <title>Qingshengfaniella alkalisoli gen. nov., sp. nov., isolated from saline soil.</title>
        <authorList>
            <person name="Xu L."/>
            <person name="Huang X.-X."/>
            <person name="Sun J.-Q."/>
        </authorList>
    </citation>
    <scope>NUCLEOTIDE SEQUENCE [LARGE SCALE GENOMIC DNA]</scope>
    <source>
        <strain evidence="1 2">DSM 27279</strain>
    </source>
</reference>
<dbReference type="Proteomes" id="UP000318405">
    <property type="component" value="Unassembled WGS sequence"/>
</dbReference>
<dbReference type="EMBL" id="VLTJ01000025">
    <property type="protein sequence ID" value="TSH94158.1"/>
    <property type="molecule type" value="Genomic_DNA"/>
</dbReference>
<name>A0A556AMP7_9BURK</name>
<dbReference type="Pfam" id="PF04364">
    <property type="entry name" value="DNA_pol3_chi"/>
    <property type="match status" value="1"/>
</dbReference>
<gene>
    <name evidence="1" type="ORF">FOZ76_12645</name>
</gene>
<dbReference type="GO" id="GO:0003887">
    <property type="term" value="F:DNA-directed DNA polymerase activity"/>
    <property type="evidence" value="ECO:0007669"/>
    <property type="project" value="InterPro"/>
</dbReference>
<dbReference type="InterPro" id="IPR007459">
    <property type="entry name" value="DNA_pol3_chi"/>
</dbReference>
<comment type="caution">
    <text evidence="1">The sequence shown here is derived from an EMBL/GenBank/DDBJ whole genome shotgun (WGS) entry which is preliminary data.</text>
</comment>
<proteinExistence type="predicted"/>
<dbReference type="GO" id="GO:0006260">
    <property type="term" value="P:DNA replication"/>
    <property type="evidence" value="ECO:0007669"/>
    <property type="project" value="InterPro"/>
</dbReference>
<dbReference type="RefSeq" id="WP_143948632.1">
    <property type="nucleotide sequence ID" value="NZ_BAABMB010000006.1"/>
</dbReference>
<dbReference type="GO" id="GO:0032298">
    <property type="term" value="P:positive regulation of DNA-templated DNA replication initiation"/>
    <property type="evidence" value="ECO:0007669"/>
    <property type="project" value="TreeGrafter"/>
</dbReference>
<dbReference type="OrthoDB" id="5297568at2"/>
<evidence type="ECO:0000313" key="2">
    <source>
        <dbReference type="Proteomes" id="UP000318405"/>
    </source>
</evidence>